<dbReference type="Proteomes" id="UP000002412">
    <property type="component" value="Plasmid p_153kb"/>
</dbReference>
<organism evidence="1 2">
    <name type="scientific">Yersinia pseudotuberculosis serotype O:1b (strain IP 31758)</name>
    <dbReference type="NCBI Taxonomy" id="349747"/>
    <lineage>
        <taxon>Bacteria</taxon>
        <taxon>Pseudomonadati</taxon>
        <taxon>Pseudomonadota</taxon>
        <taxon>Gammaproteobacteria</taxon>
        <taxon>Enterobacterales</taxon>
        <taxon>Yersiniaceae</taxon>
        <taxon>Yersinia</taxon>
    </lineage>
</organism>
<name>A0A0U1QTL3_YERP3</name>
<evidence type="ECO:0000313" key="2">
    <source>
        <dbReference type="Proteomes" id="UP000002412"/>
    </source>
</evidence>
<geneLocation type="plasmid" evidence="2">
    <name>plasmid_153kb</name>
</geneLocation>
<dbReference type="HOGENOM" id="CLU_139164_1_0_6"/>
<protein>
    <recommendedName>
        <fullName evidence="3">PAAR domain-containing protein</fullName>
    </recommendedName>
</protein>
<keyword evidence="1" id="KW-0614">Plasmid</keyword>
<sequence>MASALNSDKFNLSHVAGKMGHYPPNVQGKSMEKQYTNELSAELLASMDISPFSAEELSAMTEGSREQIEAQEAWTRQHPVNGLWRFATERSRTRLGGVVVNASSPAAFQLDDGSEIHKALVGDCVVYPDGRRARIISGAGDAATHSNGVSFALVGSVLDNGDEIVSTPQSMAMLVSRDSVPMPDNFLVPVLPALC</sequence>
<proteinExistence type="predicted"/>
<dbReference type="KEGG" id="ypi:YpsIP31758_B0080"/>
<dbReference type="EMBL" id="CP000719">
    <property type="protein sequence ID" value="ABS45722.1"/>
    <property type="molecule type" value="Genomic_DNA"/>
</dbReference>
<evidence type="ECO:0000313" key="1">
    <source>
        <dbReference type="EMBL" id="ABS45722.1"/>
    </source>
</evidence>
<accession>A0A0U1QTL3</accession>
<evidence type="ECO:0008006" key="3">
    <source>
        <dbReference type="Google" id="ProtNLM"/>
    </source>
</evidence>
<dbReference type="AlphaFoldDB" id="A0A0U1QTL3"/>
<reference evidence="1 2" key="1">
    <citation type="journal article" date="2007" name="PLoS Genet.">
        <title>The complete genome sequence of Yersinia pseudotuberculosis IP31758, the causative agent of Far East scarlet-like fever.</title>
        <authorList>
            <person name="Eppinger M."/>
            <person name="Rosovitz M.J."/>
            <person name="Fricke W.F."/>
            <person name="Rasko D.A."/>
            <person name="Kokorina G."/>
            <person name="Fayolle C."/>
            <person name="Lindler L.E."/>
            <person name="Carniel E."/>
            <person name="Ravel J."/>
        </authorList>
    </citation>
    <scope>NUCLEOTIDE SEQUENCE [LARGE SCALE GENOMIC DNA]</scope>
    <source>
        <strain evidence="1 2">IP 31758</strain>
        <plasmid evidence="2">Plasmid plasmid_153kb</plasmid>
    </source>
</reference>
<gene>
    <name evidence="1" type="ordered locus">YpsIP31758_B0080</name>
</gene>